<dbReference type="EMBL" id="KK784986">
    <property type="protein sequence ID" value="KDO55299.1"/>
    <property type="molecule type" value="Genomic_DNA"/>
</dbReference>
<sequence>MEGGGTVTCGSWIKRPENVNLVVLGKSSRASSSPSVLEIFSFDPKTTSVYTSPLVTYVFDESEGDPMTIAVNPSGDDFVCSTTNGGC</sequence>
<evidence type="ECO:0000313" key="2">
    <source>
        <dbReference type="Proteomes" id="UP000027120"/>
    </source>
</evidence>
<feature type="non-terminal residue" evidence="1">
    <location>
        <position position="87"/>
    </location>
</feature>
<dbReference type="eggNOG" id="KOG0771">
    <property type="taxonomic scope" value="Eukaryota"/>
</dbReference>
<dbReference type="EMBL" id="KK784986">
    <property type="protein sequence ID" value="KDO55300.1"/>
    <property type="molecule type" value="Genomic_DNA"/>
</dbReference>
<dbReference type="AlphaFoldDB" id="A0A067EVR9"/>
<dbReference type="Proteomes" id="UP000027120">
    <property type="component" value="Unassembled WGS sequence"/>
</dbReference>
<accession>A0A067EVR9</accession>
<gene>
    <name evidence="1" type="ORF">CISIN_1g0162571mg</name>
</gene>
<organism evidence="1 2">
    <name type="scientific">Citrus sinensis</name>
    <name type="common">Sweet orange</name>
    <name type="synonym">Citrus aurantium var. sinensis</name>
    <dbReference type="NCBI Taxonomy" id="2711"/>
    <lineage>
        <taxon>Eukaryota</taxon>
        <taxon>Viridiplantae</taxon>
        <taxon>Streptophyta</taxon>
        <taxon>Embryophyta</taxon>
        <taxon>Tracheophyta</taxon>
        <taxon>Spermatophyta</taxon>
        <taxon>Magnoliopsida</taxon>
        <taxon>eudicotyledons</taxon>
        <taxon>Gunneridae</taxon>
        <taxon>Pentapetalae</taxon>
        <taxon>rosids</taxon>
        <taxon>malvids</taxon>
        <taxon>Sapindales</taxon>
        <taxon>Rutaceae</taxon>
        <taxon>Aurantioideae</taxon>
        <taxon>Citrus</taxon>
    </lineage>
</organism>
<name>A0A067EVR9_CITSI</name>
<dbReference type="EMBL" id="KK784986">
    <property type="protein sequence ID" value="KDO55297.1"/>
    <property type="molecule type" value="Genomic_DNA"/>
</dbReference>
<proteinExistence type="predicted"/>
<keyword evidence="2" id="KW-1185">Reference proteome</keyword>
<evidence type="ECO:0000313" key="1">
    <source>
        <dbReference type="EMBL" id="KDO55297.1"/>
    </source>
</evidence>
<dbReference type="EMBL" id="KK784986">
    <property type="protein sequence ID" value="KDO55298.1"/>
    <property type="molecule type" value="Genomic_DNA"/>
</dbReference>
<dbReference type="STRING" id="2711.A0A067EVR9"/>
<reference evidence="1 2" key="1">
    <citation type="submission" date="2014-04" db="EMBL/GenBank/DDBJ databases">
        <authorList>
            <consortium name="International Citrus Genome Consortium"/>
            <person name="Gmitter F."/>
            <person name="Chen C."/>
            <person name="Farmerie W."/>
            <person name="Harkins T."/>
            <person name="Desany B."/>
            <person name="Mohiuddin M."/>
            <person name="Kodira C."/>
            <person name="Borodovsky M."/>
            <person name="Lomsadze A."/>
            <person name="Burns P."/>
            <person name="Jenkins J."/>
            <person name="Prochnik S."/>
            <person name="Shu S."/>
            <person name="Chapman J."/>
            <person name="Pitluck S."/>
            <person name="Schmutz J."/>
            <person name="Rokhsar D."/>
        </authorList>
    </citation>
    <scope>NUCLEOTIDE SEQUENCE</scope>
</reference>
<protein>
    <submittedName>
        <fullName evidence="1">Uncharacterized protein</fullName>
    </submittedName>
</protein>